<dbReference type="NCBIfam" id="TIGR04183">
    <property type="entry name" value="Por_Secre_tail"/>
    <property type="match status" value="1"/>
</dbReference>
<gene>
    <name evidence="8" type="ORF">LT679_12180</name>
</gene>
<dbReference type="InterPro" id="IPR015500">
    <property type="entry name" value="Peptidase_S8_subtilisin-rel"/>
</dbReference>
<dbReference type="Pfam" id="PF18962">
    <property type="entry name" value="Por_Secre_tail"/>
    <property type="match status" value="1"/>
</dbReference>
<reference evidence="8 9" key="1">
    <citation type="submission" date="2021-12" db="EMBL/GenBank/DDBJ databases">
        <title>Mucilaginibacter roseus genome.</title>
        <authorList>
            <person name="Ferreira J.R."/>
            <person name="Newman J.D."/>
        </authorList>
    </citation>
    <scope>NUCLEOTIDE SEQUENCE [LARGE SCALE GENOMIC DNA]</scope>
    <source>
        <strain evidence="8 9">LMG 28454</strain>
    </source>
</reference>
<dbReference type="Pfam" id="PF00082">
    <property type="entry name" value="Peptidase_S8"/>
    <property type="match status" value="1"/>
</dbReference>
<dbReference type="PANTHER" id="PTHR43399">
    <property type="entry name" value="SUBTILISIN-RELATED"/>
    <property type="match status" value="1"/>
</dbReference>
<evidence type="ECO:0000313" key="8">
    <source>
        <dbReference type="EMBL" id="MCD8741364.1"/>
    </source>
</evidence>
<comment type="similarity">
    <text evidence="1 5">Belongs to the peptidase S8 family.</text>
</comment>
<proteinExistence type="inferred from homology"/>
<evidence type="ECO:0000256" key="1">
    <source>
        <dbReference type="ARBA" id="ARBA00011073"/>
    </source>
</evidence>
<dbReference type="SUPFAM" id="SSF49785">
    <property type="entry name" value="Galactose-binding domain-like"/>
    <property type="match status" value="1"/>
</dbReference>
<evidence type="ECO:0000313" key="9">
    <source>
        <dbReference type="Proteomes" id="UP001199919"/>
    </source>
</evidence>
<feature type="active site" description="Charge relay system" evidence="5">
    <location>
        <position position="381"/>
    </location>
</feature>
<dbReference type="RefSeq" id="WP_232177869.1">
    <property type="nucleotide sequence ID" value="NZ_JAJPWV010000003.1"/>
</dbReference>
<accession>A0ABS8U2M9</accession>
<organism evidence="8 9">
    <name type="scientific">Mucilaginibacter roseus</name>
    <dbReference type="NCBI Taxonomy" id="1528868"/>
    <lineage>
        <taxon>Bacteria</taxon>
        <taxon>Pseudomonadati</taxon>
        <taxon>Bacteroidota</taxon>
        <taxon>Sphingobacteriia</taxon>
        <taxon>Sphingobacteriales</taxon>
        <taxon>Sphingobacteriaceae</taxon>
        <taxon>Mucilaginibacter</taxon>
    </lineage>
</organism>
<dbReference type="Gene3D" id="2.60.120.380">
    <property type="match status" value="1"/>
</dbReference>
<dbReference type="InterPro" id="IPR026444">
    <property type="entry name" value="Secre_tail"/>
</dbReference>
<feature type="active site" description="Charge relay system" evidence="5">
    <location>
        <position position="130"/>
    </location>
</feature>
<dbReference type="CDD" id="cd04842">
    <property type="entry name" value="Peptidases_S8_Kp43_protease"/>
    <property type="match status" value="1"/>
</dbReference>
<evidence type="ECO:0000256" key="4">
    <source>
        <dbReference type="ARBA" id="ARBA00022825"/>
    </source>
</evidence>
<dbReference type="SUPFAM" id="SSF52743">
    <property type="entry name" value="Subtilisin-like"/>
    <property type="match status" value="1"/>
</dbReference>
<dbReference type="PROSITE" id="PS51892">
    <property type="entry name" value="SUBTILASE"/>
    <property type="match status" value="1"/>
</dbReference>
<evidence type="ECO:0000256" key="5">
    <source>
        <dbReference type="PROSITE-ProRule" id="PRU01240"/>
    </source>
</evidence>
<feature type="active site" description="Charge relay system" evidence="5">
    <location>
        <position position="158"/>
    </location>
</feature>
<dbReference type="InterPro" id="IPR000209">
    <property type="entry name" value="Peptidase_S8/S53_dom"/>
</dbReference>
<dbReference type="PROSITE" id="PS00138">
    <property type="entry name" value="SUBTILASE_SER"/>
    <property type="match status" value="1"/>
</dbReference>
<dbReference type="PRINTS" id="PR00723">
    <property type="entry name" value="SUBTILISIN"/>
</dbReference>
<sequence length="677" mass="72520">MKRLLPAIVYCFLFICFAGEVLAQRVLVNEVQKRNLEDFSRQLSASFNASRQRALSLAASKNWITRKITPGGRVIVLQGVNSLGFPRFLRTSNTEAAAATRTNAVQPGGELDLDLSGSANILTDKLAIWDGGTVFRGHQEFSGKNITIAANQTGAIEHTTHVAGTLVARGVNPLARGMAFSSTTLRSFDFDNDVSEISSNAAGLLVSNHSYGDIAGWDFDGGRWTWYGLPGDSEDYLFGFYDERAQAWDKIAFEAPYYLIVESAGNSHAYTGPSIGSTYYGYESRTDQTIVEKGPRTEGISDNDGYDVVSTTGNAKNILTVGSVNQLPQGPTANRVQVSSFSSWGPTDDGRIKPDIMGMGSGVFSTSANGANLYSTLSGTSMASPNVAGSILLLQEYYARLHNDSVMRSATLKGLICHTAFDAGNAGPDYIYGWGVLDMRKAAQTITDNGTLSYIHEATLQQAQVSNYQITATNNGPLWATICWTDQEGTVAAVGTLNNRTPKLVNDLDVRISSSTGVANPWVLDPENPSSAATRGDNVVDNVEQVYIPAAVTGQTYTVTVSNKGILRNGKQDYSVIVSGGRLTGTTATSPGEGLTVFPVPASDFVTALLNIKSAGTVRVQLIDMGGRIVYNRTQNVQEGTFNTQIAVNNLASGTYVLRMIAGSQVESKKVLVVRAN</sequence>
<keyword evidence="9" id="KW-1185">Reference proteome</keyword>
<evidence type="ECO:0000259" key="7">
    <source>
        <dbReference type="Pfam" id="PF18962"/>
    </source>
</evidence>
<protein>
    <submittedName>
        <fullName evidence="8">S8 family serine peptidase</fullName>
    </submittedName>
</protein>
<feature type="domain" description="Peptidase S8/S53" evidence="6">
    <location>
        <begin position="153"/>
        <end position="435"/>
    </location>
</feature>
<dbReference type="EMBL" id="JAJPWV010000003">
    <property type="protein sequence ID" value="MCD8741364.1"/>
    <property type="molecule type" value="Genomic_DNA"/>
</dbReference>
<dbReference type="Proteomes" id="UP001199919">
    <property type="component" value="Unassembled WGS sequence"/>
</dbReference>
<feature type="domain" description="Secretion system C-terminal sorting" evidence="7">
    <location>
        <begin position="597"/>
        <end position="673"/>
    </location>
</feature>
<keyword evidence="4 5" id="KW-0720">Serine protease</keyword>
<name>A0ABS8U2M9_9SPHI</name>
<keyword evidence="3 5" id="KW-0378">Hydrolase</keyword>
<dbReference type="InterPro" id="IPR008979">
    <property type="entry name" value="Galactose-bd-like_sf"/>
</dbReference>
<keyword evidence="2 5" id="KW-0645">Protease</keyword>
<dbReference type="InterPro" id="IPR023828">
    <property type="entry name" value="Peptidase_S8_Ser-AS"/>
</dbReference>
<dbReference type="PANTHER" id="PTHR43399:SF4">
    <property type="entry name" value="CELL WALL-ASSOCIATED PROTEASE"/>
    <property type="match status" value="1"/>
</dbReference>
<dbReference type="InterPro" id="IPR051048">
    <property type="entry name" value="Peptidase_S8/S53_subtilisin"/>
</dbReference>
<comment type="caution">
    <text evidence="8">The sequence shown here is derived from an EMBL/GenBank/DDBJ whole genome shotgun (WGS) entry which is preliminary data.</text>
</comment>
<dbReference type="Gene3D" id="3.40.50.200">
    <property type="entry name" value="Peptidase S8/S53 domain"/>
    <property type="match status" value="1"/>
</dbReference>
<evidence type="ECO:0000259" key="6">
    <source>
        <dbReference type="Pfam" id="PF00082"/>
    </source>
</evidence>
<evidence type="ECO:0000256" key="3">
    <source>
        <dbReference type="ARBA" id="ARBA00022801"/>
    </source>
</evidence>
<evidence type="ECO:0000256" key="2">
    <source>
        <dbReference type="ARBA" id="ARBA00022670"/>
    </source>
</evidence>
<dbReference type="InterPro" id="IPR034058">
    <property type="entry name" value="TagA/B/C/D_pept_dom"/>
</dbReference>
<dbReference type="InterPro" id="IPR036852">
    <property type="entry name" value="Peptidase_S8/S53_dom_sf"/>
</dbReference>